<reference evidence="1 2" key="1">
    <citation type="submission" date="2016-07" db="EMBL/GenBank/DDBJ databases">
        <title>Genomic analysis of zinc-resistant bacterium Mucilaginibacter pedocola TBZ30.</title>
        <authorList>
            <person name="Huang J."/>
            <person name="Tang J."/>
        </authorList>
    </citation>
    <scope>NUCLEOTIDE SEQUENCE [LARGE SCALE GENOMIC DNA]</scope>
    <source>
        <strain evidence="1 2">TBZ30</strain>
    </source>
</reference>
<dbReference type="RefSeq" id="WP_078347616.1">
    <property type="nucleotide sequence ID" value="NZ_MBTF01000007.1"/>
</dbReference>
<dbReference type="PROSITE" id="PS51257">
    <property type="entry name" value="PROKAR_LIPOPROTEIN"/>
    <property type="match status" value="1"/>
</dbReference>
<dbReference type="OrthoDB" id="1164701at2"/>
<dbReference type="Gene3D" id="2.60.40.1120">
    <property type="entry name" value="Carboxypeptidase-like, regulatory domain"/>
    <property type="match status" value="1"/>
</dbReference>
<keyword evidence="2" id="KW-1185">Reference proteome</keyword>
<comment type="caution">
    <text evidence="1">The sequence shown here is derived from an EMBL/GenBank/DDBJ whole genome shotgun (WGS) entry which is preliminary data.</text>
</comment>
<dbReference type="Pfam" id="PF13715">
    <property type="entry name" value="CarbopepD_reg_2"/>
    <property type="match status" value="1"/>
</dbReference>
<protein>
    <recommendedName>
        <fullName evidence="3">Carboxypeptidase regulatory-like domain-containing protein</fullName>
    </recommendedName>
</protein>
<gene>
    <name evidence="1" type="ORF">BC343_25265</name>
</gene>
<sequence length="124" mass="13743">MDITRLLPITVAVLVAACLPSKLNAQNLVDIYGIVQDARSQAALAGVRVTVADTMIDTVTNEQGKFHLTGNFEGILLVIDNEGYKTQLRNFRVGKTYFYPIYLKPLGRRQNTSDTNNITKVATR</sequence>
<dbReference type="Proteomes" id="UP000189739">
    <property type="component" value="Unassembled WGS sequence"/>
</dbReference>
<proteinExistence type="predicted"/>
<dbReference type="SUPFAM" id="SSF49464">
    <property type="entry name" value="Carboxypeptidase regulatory domain-like"/>
    <property type="match status" value="1"/>
</dbReference>
<evidence type="ECO:0000313" key="2">
    <source>
        <dbReference type="Proteomes" id="UP000189739"/>
    </source>
</evidence>
<dbReference type="InterPro" id="IPR008969">
    <property type="entry name" value="CarboxyPept-like_regulatory"/>
</dbReference>
<evidence type="ECO:0000313" key="1">
    <source>
        <dbReference type="EMBL" id="OOQ60338.1"/>
    </source>
</evidence>
<name>A0A1S9PIE5_9SPHI</name>
<dbReference type="AlphaFoldDB" id="A0A1S9PIE5"/>
<evidence type="ECO:0008006" key="3">
    <source>
        <dbReference type="Google" id="ProtNLM"/>
    </source>
</evidence>
<dbReference type="EMBL" id="MBTF01000007">
    <property type="protein sequence ID" value="OOQ60338.1"/>
    <property type="molecule type" value="Genomic_DNA"/>
</dbReference>
<accession>A0A1S9PIE5</accession>
<organism evidence="1 2">
    <name type="scientific">Mucilaginibacter pedocola</name>
    <dbReference type="NCBI Taxonomy" id="1792845"/>
    <lineage>
        <taxon>Bacteria</taxon>
        <taxon>Pseudomonadati</taxon>
        <taxon>Bacteroidota</taxon>
        <taxon>Sphingobacteriia</taxon>
        <taxon>Sphingobacteriales</taxon>
        <taxon>Sphingobacteriaceae</taxon>
        <taxon>Mucilaginibacter</taxon>
    </lineage>
</organism>